<dbReference type="PANTHER" id="PTHR15503:SF45">
    <property type="entry name" value="RNA-DIRECTED DNA POLYMERASE HOMOLOG"/>
    <property type="match status" value="1"/>
</dbReference>
<feature type="region of interest" description="Disordered" evidence="1">
    <location>
        <begin position="242"/>
        <end position="273"/>
    </location>
</feature>
<proteinExistence type="predicted"/>
<feature type="domain" description="Retrotransposon gag" evidence="2">
    <location>
        <begin position="79"/>
        <end position="165"/>
    </location>
</feature>
<dbReference type="Gene3D" id="2.40.70.10">
    <property type="entry name" value="Acid Proteases"/>
    <property type="match status" value="1"/>
</dbReference>
<evidence type="ECO:0000313" key="4">
    <source>
        <dbReference type="RefSeq" id="XP_016742711.1"/>
    </source>
</evidence>
<dbReference type="GeneID" id="107951983"/>
<feature type="compositionally biased region" description="Gly residues" evidence="1">
    <location>
        <begin position="255"/>
        <end position="273"/>
    </location>
</feature>
<protein>
    <recommendedName>
        <fullName evidence="2">Retrotransposon gag domain-containing protein</fullName>
    </recommendedName>
</protein>
<dbReference type="PANTHER" id="PTHR15503">
    <property type="entry name" value="LDOC1 RELATED"/>
    <property type="match status" value="1"/>
</dbReference>
<dbReference type="InterPro" id="IPR021109">
    <property type="entry name" value="Peptidase_aspartic_dom_sf"/>
</dbReference>
<dbReference type="STRING" id="3635.A0A1U8NUQ7"/>
<dbReference type="CDD" id="cd00303">
    <property type="entry name" value="retropepsin_like"/>
    <property type="match status" value="1"/>
</dbReference>
<evidence type="ECO:0000256" key="1">
    <source>
        <dbReference type="SAM" id="MobiDB-lite"/>
    </source>
</evidence>
<dbReference type="AlphaFoldDB" id="A0A1U8NUQ7"/>
<sequence length="517" mass="57664">MPAREAPTSPATESGSHDRAARDDALSQAMLRVLKRAAGESTESIGWGSISEQLQSNGAKIFRGVSGVALNVAEYWLEATKRWWFTVREDAHVDRLTWDFFKAAFSGKYVGASYVDARKKEFLNLTQGNKIVAEYEVEFLRLSRYTRGIVATEYERCVWFEDGLRDELRVLIAPQREWEFVELVEKVKIAEDVKCSECQNSEKDRGRNKRDFRPLGSLGRPVKNCTQGFTQMQAVGQGCVQPVRGGQQPPRGQGQARGGNKFGGGREAPGRGAGNTEARQLALVCATCCREDGDDPDVITGMFLIYNLPYTVLIDIGFTHLYVACTVSETLGIQSENTVSEMTVLSLLRQSVGVSKLFRDVPLEVQGVVFSADFMELPFGEFDIILGMDWLVKHHAKLDCVAKRMVLKSTEDEEVTVIGERRDYLSNVISTLRAEKLVRKGCKAFLAHVSISNSKGPSVRDVRTVKEFLDVFLKELQGLPLDREVEFGIELLPGTGPVFIAPYKMARKELVELKAQI</sequence>
<accession>A0A1U8NUQ7</accession>
<name>A0A1U8NUQ7_GOSHI</name>
<dbReference type="Pfam" id="PF08284">
    <property type="entry name" value="RVP_2"/>
    <property type="match status" value="1"/>
</dbReference>
<evidence type="ECO:0000313" key="3">
    <source>
        <dbReference type="Proteomes" id="UP000818029"/>
    </source>
</evidence>
<feature type="compositionally biased region" description="Low complexity" evidence="1">
    <location>
        <begin position="242"/>
        <end position="254"/>
    </location>
</feature>
<dbReference type="KEGG" id="ghi:107951983"/>
<dbReference type="PaxDb" id="3635-A0A1U8NUQ7"/>
<keyword evidence="3" id="KW-1185">Reference proteome</keyword>
<dbReference type="RefSeq" id="XP_016742711.1">
    <property type="nucleotide sequence ID" value="XM_016887222.1"/>
</dbReference>
<organism evidence="3 4">
    <name type="scientific">Gossypium hirsutum</name>
    <name type="common">Upland cotton</name>
    <name type="synonym">Gossypium mexicanum</name>
    <dbReference type="NCBI Taxonomy" id="3635"/>
    <lineage>
        <taxon>Eukaryota</taxon>
        <taxon>Viridiplantae</taxon>
        <taxon>Streptophyta</taxon>
        <taxon>Embryophyta</taxon>
        <taxon>Tracheophyta</taxon>
        <taxon>Spermatophyta</taxon>
        <taxon>Magnoliopsida</taxon>
        <taxon>eudicotyledons</taxon>
        <taxon>Gunneridae</taxon>
        <taxon>Pentapetalae</taxon>
        <taxon>rosids</taxon>
        <taxon>malvids</taxon>
        <taxon>Malvales</taxon>
        <taxon>Malvaceae</taxon>
        <taxon>Malvoideae</taxon>
        <taxon>Gossypium</taxon>
    </lineage>
</organism>
<reference evidence="4" key="2">
    <citation type="submission" date="2025-08" db="UniProtKB">
        <authorList>
            <consortium name="RefSeq"/>
        </authorList>
    </citation>
    <scope>IDENTIFICATION</scope>
</reference>
<reference evidence="3" key="1">
    <citation type="journal article" date="2020" name="Nat. Genet.">
        <title>Genomic diversifications of five Gossypium allopolyploid species and their impact on cotton improvement.</title>
        <authorList>
            <person name="Chen Z.J."/>
            <person name="Sreedasyam A."/>
            <person name="Ando A."/>
            <person name="Song Q."/>
            <person name="De Santiago L.M."/>
            <person name="Hulse-Kemp A.M."/>
            <person name="Ding M."/>
            <person name="Ye W."/>
            <person name="Kirkbride R.C."/>
            <person name="Jenkins J."/>
            <person name="Plott C."/>
            <person name="Lovell J."/>
            <person name="Lin Y.M."/>
            <person name="Vaughn R."/>
            <person name="Liu B."/>
            <person name="Simpson S."/>
            <person name="Scheffler B.E."/>
            <person name="Wen L."/>
            <person name="Saski C.A."/>
            <person name="Grover C.E."/>
            <person name="Hu G."/>
            <person name="Conover J.L."/>
            <person name="Carlson J.W."/>
            <person name="Shu S."/>
            <person name="Boston L.B."/>
            <person name="Williams M."/>
            <person name="Peterson D.G."/>
            <person name="McGee K."/>
            <person name="Jones D.C."/>
            <person name="Wendel J.F."/>
            <person name="Stelly D.M."/>
            <person name="Grimwood J."/>
            <person name="Schmutz J."/>
        </authorList>
    </citation>
    <scope>NUCLEOTIDE SEQUENCE [LARGE SCALE GENOMIC DNA]</scope>
    <source>
        <strain evidence="3">cv. TM-1</strain>
    </source>
</reference>
<dbReference type="InterPro" id="IPR032567">
    <property type="entry name" value="RTL1-rel"/>
</dbReference>
<gene>
    <name evidence="4" type="primary">LOC107951983</name>
</gene>
<dbReference type="Proteomes" id="UP000818029">
    <property type="component" value="Chromosome A08"/>
</dbReference>
<feature type="region of interest" description="Disordered" evidence="1">
    <location>
        <begin position="1"/>
        <end position="21"/>
    </location>
</feature>
<dbReference type="InterPro" id="IPR005162">
    <property type="entry name" value="Retrotrans_gag_dom"/>
</dbReference>
<evidence type="ECO:0000259" key="2">
    <source>
        <dbReference type="Pfam" id="PF03732"/>
    </source>
</evidence>
<dbReference type="Pfam" id="PF03732">
    <property type="entry name" value="Retrotrans_gag"/>
    <property type="match status" value="1"/>
</dbReference>